<feature type="transmembrane region" description="Helical" evidence="12">
    <location>
        <begin position="755"/>
        <end position="773"/>
    </location>
</feature>
<evidence type="ECO:0000313" key="16">
    <source>
        <dbReference type="Proteomes" id="UP000014760"/>
    </source>
</evidence>
<dbReference type="HOGENOM" id="CLU_001072_2_0_1"/>
<keyword evidence="10 12" id="KW-0472">Membrane</keyword>
<dbReference type="PANTHER" id="PTHR45627:SF26">
    <property type="entry name" value="ADENYLATE CYCLASE TYPE 1"/>
    <property type="match status" value="1"/>
</dbReference>
<dbReference type="EC" id="4.6.1.1" evidence="3"/>
<feature type="transmembrane region" description="Helical" evidence="12">
    <location>
        <begin position="56"/>
        <end position="72"/>
    </location>
</feature>
<dbReference type="InterPro" id="IPR029787">
    <property type="entry name" value="Nucleotide_cyclase"/>
</dbReference>
<feature type="transmembrane region" description="Helical" evidence="12">
    <location>
        <begin position="166"/>
        <end position="187"/>
    </location>
</feature>
<dbReference type="EMBL" id="KB297743">
    <property type="protein sequence ID" value="ELU09975.1"/>
    <property type="molecule type" value="Genomic_DNA"/>
</dbReference>
<evidence type="ECO:0000256" key="3">
    <source>
        <dbReference type="ARBA" id="ARBA00012201"/>
    </source>
</evidence>
<dbReference type="GO" id="GO:0004016">
    <property type="term" value="F:adenylate cyclase activity"/>
    <property type="evidence" value="ECO:0007669"/>
    <property type="project" value="UniProtKB-EC"/>
</dbReference>
<dbReference type="Gene3D" id="3.30.70.1230">
    <property type="entry name" value="Nucleotide cyclase"/>
    <property type="match status" value="2"/>
</dbReference>
<dbReference type="GO" id="GO:0005524">
    <property type="term" value="F:ATP binding"/>
    <property type="evidence" value="ECO:0007669"/>
    <property type="project" value="UniProtKB-KW"/>
</dbReference>
<evidence type="ECO:0000259" key="13">
    <source>
        <dbReference type="PROSITE" id="PS50125"/>
    </source>
</evidence>
<dbReference type="CDD" id="cd07302">
    <property type="entry name" value="CHD"/>
    <property type="match status" value="2"/>
</dbReference>
<evidence type="ECO:0000256" key="8">
    <source>
        <dbReference type="ARBA" id="ARBA00022842"/>
    </source>
</evidence>
<dbReference type="InterPro" id="IPR009398">
    <property type="entry name" value="Adcy_conserved_dom"/>
</dbReference>
<dbReference type="InterPro" id="IPR032628">
    <property type="entry name" value="AC_N"/>
</dbReference>
<reference evidence="15" key="3">
    <citation type="submission" date="2015-06" db="UniProtKB">
        <authorList>
            <consortium name="EnsemblMetazoa"/>
        </authorList>
    </citation>
    <scope>IDENTIFICATION</scope>
</reference>
<keyword evidence="9 12" id="KW-1133">Transmembrane helix</keyword>
<keyword evidence="5" id="KW-0479">Metal-binding</keyword>
<evidence type="ECO:0000313" key="15">
    <source>
        <dbReference type="EnsemblMetazoa" id="CapteP22108"/>
    </source>
</evidence>
<dbReference type="OMA" id="KEREEKX"/>
<dbReference type="FunFam" id="3.30.70.1230:FF:000008">
    <property type="entry name" value="Adenylate cyclase type 9"/>
    <property type="match status" value="1"/>
</dbReference>
<feature type="transmembrane region" description="Helical" evidence="12">
    <location>
        <begin position="779"/>
        <end position="796"/>
    </location>
</feature>
<dbReference type="SUPFAM" id="SSF55073">
    <property type="entry name" value="Nucleotide cyclase"/>
    <property type="match status" value="2"/>
</dbReference>
<keyword evidence="4 12" id="KW-0812">Transmembrane</keyword>
<feature type="domain" description="Guanylate cyclase" evidence="13">
    <location>
        <begin position="260"/>
        <end position="387"/>
    </location>
</feature>
<dbReference type="OrthoDB" id="2107370at2759"/>
<keyword evidence="8" id="KW-0460">Magnesium</keyword>
<evidence type="ECO:0000256" key="10">
    <source>
        <dbReference type="ARBA" id="ARBA00023136"/>
    </source>
</evidence>
<dbReference type="SMART" id="SM00044">
    <property type="entry name" value="CYCc"/>
    <property type="match status" value="2"/>
</dbReference>
<dbReference type="EnsemblMetazoa" id="CapteT22108">
    <property type="protein sequence ID" value="CapteP22108"/>
    <property type="gene ID" value="CapteG22108"/>
</dbReference>
<accession>R7UUW8</accession>
<organism evidence="14">
    <name type="scientific">Capitella teleta</name>
    <name type="common">Polychaete worm</name>
    <dbReference type="NCBI Taxonomy" id="283909"/>
    <lineage>
        <taxon>Eukaryota</taxon>
        <taxon>Metazoa</taxon>
        <taxon>Spiralia</taxon>
        <taxon>Lophotrochozoa</taxon>
        <taxon>Annelida</taxon>
        <taxon>Polychaeta</taxon>
        <taxon>Sedentaria</taxon>
        <taxon>Scolecida</taxon>
        <taxon>Capitellidae</taxon>
        <taxon>Capitella</taxon>
    </lineage>
</organism>
<protein>
    <recommendedName>
        <fullName evidence="3">adenylate cyclase</fullName>
        <ecNumber evidence="3">4.6.1.1</ecNumber>
    </recommendedName>
</protein>
<evidence type="ECO:0000256" key="12">
    <source>
        <dbReference type="SAM" id="Phobius"/>
    </source>
</evidence>
<sequence>HRYRFDDSDIEDLYERYVFQLQRTSLQCLLVLLIALCVSVAVLDFIFVAYATVENISHLAMSVVFTILLIFIHTRFMTYSQIPIAGYLVAFLCLCLAAVALPVNYMDQDVWKFTAVDGVWRLCYLILATYAFLPLRICVGILVGLALPSAHTALCILNPVSYQVLLWRQLTANAIIFIAVNIVGIYIHDRREHAQRKVFSNIRACVAGRMHMEDENEKLERMLNSILPPNIAMEMKNDVKHPRDDVVLQNVYAQKHNSVSILSADISGFSALVSQCSALELVQVINEIMGRFDQLASETHCVRVRLHGDGYFAVCGVPDARPDHAKCCVELGLDMTHVIGMVREATDMDLGLRVGVHSGSVLCGVIGTKKWQYDVWSDDVHVAKHLETSGVPGRVHVSHTTVEYLHGEFGVEALPGQESFLIVADHPRRKSFLLPSPMENAKKLFNGGKDGKMTVNRLMYANDLPVPICRNVVGWKRSGLQLIYTQTCIRTAEQSSYFEYHPPAIVFSISSFRFKLFSHCSTFAFLCLPHNYNIFGKAKCVIVSVSFIIMISLSVFLFVIVSFLFFCMHFFFLAKNVTDKMLRPFKRLDRVPSDRVERYLASAIDTKSIDKMKTDHVNYVSLKFKNHSKERRYLRQDDSSFPTVMLLSLIMLVLSSAMQALVLPRTLLLILLFIVSFTWVAVILILLLGSRLKCIGCDLQESAILRVLIMTVTILFVYSVSQVNVVIFFAANHSVDISVIAFNHNYHLKCEMPQYIYLSGIMGYLLICIFMKLTSLAKVLLMLFVAAGYVAVMEYTHQSIFKAMDTIMRPPVPTDVVGILALVHCLVLLFVQAREFEWIHRLAFLWKDQAREEREETMDIQLVNRRLLGNVLPVHVALFYLDPLQLSRDYLDIYCRPYSRVGIMFASIPNFGEFYSQMDSNNRGADCLKVLNDIIGDFDELLDQDHFKAVEKLKTMGTCYMAAVGLNPERTIHETEQSTALYLSVLVEFVMAMREKLEINNNSYCTRFQLRVGMNVGPTVAGVVGAKRPQFDLYGQAVNIASLMEARGQAGFTQVTDAVYRPLRERYQFQCRGPTQINHRSELLTYFL</sequence>
<reference evidence="16" key="1">
    <citation type="submission" date="2012-12" db="EMBL/GenBank/DDBJ databases">
        <authorList>
            <person name="Hellsten U."/>
            <person name="Grimwood J."/>
            <person name="Chapman J.A."/>
            <person name="Shapiro H."/>
            <person name="Aerts A."/>
            <person name="Otillar R.P."/>
            <person name="Terry A.Y."/>
            <person name="Boore J.L."/>
            <person name="Simakov O."/>
            <person name="Marletaz F."/>
            <person name="Cho S.-J."/>
            <person name="Edsinger-Gonzales E."/>
            <person name="Havlak P."/>
            <person name="Kuo D.-H."/>
            <person name="Larsson T."/>
            <person name="Lv J."/>
            <person name="Arendt D."/>
            <person name="Savage R."/>
            <person name="Osoegawa K."/>
            <person name="de Jong P."/>
            <person name="Lindberg D.R."/>
            <person name="Seaver E.C."/>
            <person name="Weisblat D.A."/>
            <person name="Putnam N.H."/>
            <person name="Grigoriev I.V."/>
            <person name="Rokhsar D.S."/>
        </authorList>
    </citation>
    <scope>NUCLEOTIDE SEQUENCE</scope>
    <source>
        <strain evidence="16">I ESC-2004</strain>
    </source>
</reference>
<feature type="transmembrane region" description="Helical" evidence="12">
    <location>
        <begin position="84"/>
        <end position="106"/>
    </location>
</feature>
<feature type="transmembrane region" description="Helical" evidence="12">
    <location>
        <begin position="641"/>
        <end position="662"/>
    </location>
</feature>
<dbReference type="InterPro" id="IPR001054">
    <property type="entry name" value="A/G_cyclase"/>
</dbReference>
<evidence type="ECO:0000256" key="2">
    <source>
        <dbReference type="ARBA" id="ARBA00004141"/>
    </source>
</evidence>
<feature type="transmembrane region" description="Helical" evidence="12">
    <location>
        <begin position="816"/>
        <end position="833"/>
    </location>
</feature>
<feature type="transmembrane region" description="Helical" evidence="12">
    <location>
        <begin position="541"/>
        <end position="574"/>
    </location>
</feature>
<dbReference type="Pfam" id="PF16214">
    <property type="entry name" value="AC_N"/>
    <property type="match status" value="1"/>
</dbReference>
<feature type="transmembrane region" description="Helical" evidence="12">
    <location>
        <begin position="703"/>
        <end position="720"/>
    </location>
</feature>
<dbReference type="AlphaFoldDB" id="R7UUW8"/>
<keyword evidence="6" id="KW-0547">Nucleotide-binding</keyword>
<keyword evidence="11" id="KW-0456">Lyase</keyword>
<gene>
    <name evidence="14" type="ORF">CAPTEDRAFT_22108</name>
</gene>
<dbReference type="GO" id="GO:0005886">
    <property type="term" value="C:plasma membrane"/>
    <property type="evidence" value="ECO:0007669"/>
    <property type="project" value="InterPro"/>
</dbReference>
<dbReference type="GO" id="GO:0046872">
    <property type="term" value="F:metal ion binding"/>
    <property type="evidence" value="ECO:0007669"/>
    <property type="project" value="UniProtKB-KW"/>
</dbReference>
<evidence type="ECO:0000256" key="11">
    <source>
        <dbReference type="ARBA" id="ARBA00023239"/>
    </source>
</evidence>
<dbReference type="PROSITE" id="PS50125">
    <property type="entry name" value="GUANYLATE_CYCLASE_2"/>
    <property type="match status" value="2"/>
</dbReference>
<feature type="non-terminal residue" evidence="14">
    <location>
        <position position="1"/>
    </location>
</feature>
<evidence type="ECO:0000256" key="5">
    <source>
        <dbReference type="ARBA" id="ARBA00022723"/>
    </source>
</evidence>
<evidence type="ECO:0000256" key="1">
    <source>
        <dbReference type="ARBA" id="ARBA00001593"/>
    </source>
</evidence>
<dbReference type="Proteomes" id="UP000014760">
    <property type="component" value="Unassembled WGS sequence"/>
</dbReference>
<proteinExistence type="predicted"/>
<evidence type="ECO:0000313" key="14">
    <source>
        <dbReference type="EMBL" id="ELU09975.1"/>
    </source>
</evidence>
<dbReference type="Pfam" id="PF06327">
    <property type="entry name" value="Adcy_cons_dom"/>
    <property type="match status" value="1"/>
</dbReference>
<dbReference type="GO" id="GO:0006171">
    <property type="term" value="P:cAMP biosynthetic process"/>
    <property type="evidence" value="ECO:0007669"/>
    <property type="project" value="InterPro"/>
</dbReference>
<evidence type="ECO:0000256" key="6">
    <source>
        <dbReference type="ARBA" id="ARBA00022741"/>
    </source>
</evidence>
<reference evidence="14 16" key="2">
    <citation type="journal article" date="2013" name="Nature">
        <title>Insights into bilaterian evolution from three spiralian genomes.</title>
        <authorList>
            <person name="Simakov O."/>
            <person name="Marletaz F."/>
            <person name="Cho S.J."/>
            <person name="Edsinger-Gonzales E."/>
            <person name="Havlak P."/>
            <person name="Hellsten U."/>
            <person name="Kuo D.H."/>
            <person name="Larsson T."/>
            <person name="Lv J."/>
            <person name="Arendt D."/>
            <person name="Savage R."/>
            <person name="Osoegawa K."/>
            <person name="de Jong P."/>
            <person name="Grimwood J."/>
            <person name="Chapman J.A."/>
            <person name="Shapiro H."/>
            <person name="Aerts A."/>
            <person name="Otillar R.P."/>
            <person name="Terry A.Y."/>
            <person name="Boore J.L."/>
            <person name="Grigoriev I.V."/>
            <person name="Lindberg D.R."/>
            <person name="Seaver E.C."/>
            <person name="Weisblat D.A."/>
            <person name="Putnam N.H."/>
            <person name="Rokhsar D.S."/>
        </authorList>
    </citation>
    <scope>NUCLEOTIDE SEQUENCE</scope>
    <source>
        <strain evidence="14 16">I ESC-2004</strain>
    </source>
</reference>
<evidence type="ECO:0000256" key="9">
    <source>
        <dbReference type="ARBA" id="ARBA00022989"/>
    </source>
</evidence>
<name>R7UUW8_CAPTE</name>
<dbReference type="PANTHER" id="PTHR45627">
    <property type="entry name" value="ADENYLATE CYCLASE TYPE 1"/>
    <property type="match status" value="1"/>
</dbReference>
<evidence type="ECO:0000256" key="4">
    <source>
        <dbReference type="ARBA" id="ARBA00022692"/>
    </source>
</evidence>
<dbReference type="Pfam" id="PF00211">
    <property type="entry name" value="Guanylate_cyc"/>
    <property type="match status" value="2"/>
</dbReference>
<dbReference type="GO" id="GO:0035556">
    <property type="term" value="P:intracellular signal transduction"/>
    <property type="evidence" value="ECO:0007669"/>
    <property type="project" value="InterPro"/>
</dbReference>
<dbReference type="STRING" id="283909.R7UUW8"/>
<comment type="catalytic activity">
    <reaction evidence="1">
        <text>ATP = 3',5'-cyclic AMP + diphosphate</text>
        <dbReference type="Rhea" id="RHEA:15389"/>
        <dbReference type="ChEBI" id="CHEBI:30616"/>
        <dbReference type="ChEBI" id="CHEBI:33019"/>
        <dbReference type="ChEBI" id="CHEBI:58165"/>
        <dbReference type="EC" id="4.6.1.1"/>
    </reaction>
</comment>
<evidence type="ECO:0000256" key="7">
    <source>
        <dbReference type="ARBA" id="ARBA00022840"/>
    </source>
</evidence>
<keyword evidence="16" id="KW-1185">Reference proteome</keyword>
<feature type="transmembrane region" description="Helical" evidence="12">
    <location>
        <begin position="668"/>
        <end position="691"/>
    </location>
</feature>
<feature type="transmembrane region" description="Helical" evidence="12">
    <location>
        <begin position="29"/>
        <end position="50"/>
    </location>
</feature>
<comment type="subcellular location">
    <subcellularLocation>
        <location evidence="2">Membrane</location>
        <topology evidence="2">Multi-pass membrane protein</topology>
    </subcellularLocation>
</comment>
<dbReference type="GO" id="GO:0007189">
    <property type="term" value="P:adenylate cyclase-activating G protein-coupled receptor signaling pathway"/>
    <property type="evidence" value="ECO:0007669"/>
    <property type="project" value="TreeGrafter"/>
</dbReference>
<feature type="domain" description="Guanylate cyclase" evidence="13">
    <location>
        <begin position="902"/>
        <end position="1045"/>
    </location>
</feature>
<feature type="non-terminal residue" evidence="14">
    <location>
        <position position="1088"/>
    </location>
</feature>
<dbReference type="EMBL" id="AMQN01006159">
    <property type="status" value="NOT_ANNOTATED_CDS"/>
    <property type="molecule type" value="Genomic_DNA"/>
</dbReference>
<keyword evidence="7" id="KW-0067">ATP-binding</keyword>